<dbReference type="InterPro" id="IPR026634">
    <property type="entry name" value="TPST-like"/>
</dbReference>
<evidence type="ECO:0000256" key="1">
    <source>
        <dbReference type="ARBA" id="ARBA00022679"/>
    </source>
</evidence>
<dbReference type="InterPro" id="IPR027417">
    <property type="entry name" value="P-loop_NTPase"/>
</dbReference>
<dbReference type="Gene3D" id="3.40.50.300">
    <property type="entry name" value="P-loop containing nucleotide triphosphate hydrolases"/>
    <property type="match status" value="1"/>
</dbReference>
<keyword evidence="1" id="KW-0808">Transferase</keyword>
<dbReference type="Proteomes" id="UP000638462">
    <property type="component" value="Unassembled WGS sequence"/>
</dbReference>
<dbReference type="InterPro" id="IPR011990">
    <property type="entry name" value="TPR-like_helical_dom_sf"/>
</dbReference>
<gene>
    <name evidence="2" type="ORF">GCM10008027_08580</name>
</gene>
<keyword evidence="3" id="KW-1185">Reference proteome</keyword>
<proteinExistence type="predicted"/>
<dbReference type="PANTHER" id="PTHR12788">
    <property type="entry name" value="PROTEIN-TYROSINE SULFOTRANSFERASE 2"/>
    <property type="match status" value="1"/>
</dbReference>
<dbReference type="SUPFAM" id="SSF48452">
    <property type="entry name" value="TPR-like"/>
    <property type="match status" value="1"/>
</dbReference>
<comment type="caution">
    <text evidence="2">The sequence shown here is derived from an EMBL/GenBank/DDBJ whole genome shotgun (WGS) entry which is preliminary data.</text>
</comment>
<name>A0ABQ1T8X6_9GAMM</name>
<dbReference type="SUPFAM" id="SSF52540">
    <property type="entry name" value="P-loop containing nucleoside triphosphate hydrolases"/>
    <property type="match status" value="1"/>
</dbReference>
<organism evidence="2 3">
    <name type="scientific">Pseudoalteromonas gelatinilytica</name>
    <dbReference type="NCBI Taxonomy" id="1703256"/>
    <lineage>
        <taxon>Bacteria</taxon>
        <taxon>Pseudomonadati</taxon>
        <taxon>Pseudomonadota</taxon>
        <taxon>Gammaproteobacteria</taxon>
        <taxon>Alteromonadales</taxon>
        <taxon>Pseudoalteromonadaceae</taxon>
        <taxon>Pseudoalteromonas</taxon>
    </lineage>
</organism>
<dbReference type="EMBL" id="BMIT01000002">
    <property type="protein sequence ID" value="GGE85984.1"/>
    <property type="molecule type" value="Genomic_DNA"/>
</dbReference>
<evidence type="ECO:0008006" key="4">
    <source>
        <dbReference type="Google" id="ProtNLM"/>
    </source>
</evidence>
<protein>
    <recommendedName>
        <fullName evidence="4">Sulfotransferase family protein</fullName>
    </recommendedName>
</protein>
<dbReference type="RefSeq" id="WP_188727394.1">
    <property type="nucleotide sequence ID" value="NZ_BMIT01000002.1"/>
</dbReference>
<accession>A0ABQ1T8X6</accession>
<dbReference type="Gene3D" id="1.25.40.10">
    <property type="entry name" value="Tetratricopeptide repeat domain"/>
    <property type="match status" value="1"/>
</dbReference>
<evidence type="ECO:0000313" key="3">
    <source>
        <dbReference type="Proteomes" id="UP000638462"/>
    </source>
</evidence>
<dbReference type="PANTHER" id="PTHR12788:SF10">
    <property type="entry name" value="PROTEIN-TYROSINE SULFOTRANSFERASE"/>
    <property type="match status" value="1"/>
</dbReference>
<evidence type="ECO:0000313" key="2">
    <source>
        <dbReference type="EMBL" id="GGE85984.1"/>
    </source>
</evidence>
<reference evidence="3" key="1">
    <citation type="journal article" date="2019" name="Int. J. Syst. Evol. Microbiol.">
        <title>The Global Catalogue of Microorganisms (GCM) 10K type strain sequencing project: providing services to taxonomists for standard genome sequencing and annotation.</title>
        <authorList>
            <consortium name="The Broad Institute Genomics Platform"/>
            <consortium name="The Broad Institute Genome Sequencing Center for Infectious Disease"/>
            <person name="Wu L."/>
            <person name="Ma J."/>
        </authorList>
    </citation>
    <scope>NUCLEOTIDE SEQUENCE [LARGE SCALE GENOMIC DNA]</scope>
    <source>
        <strain evidence="3">CGMCC 1.15394</strain>
    </source>
</reference>
<sequence>MSIHVTKDVIDQAKLLFRQGKLQELELHLREAVEQDNTNIELYSWLGQFYLQTRQFKRLINELAVVKNHPTILQLYISALRAQKQHQYAIELLLAEKSDNHLLLAMLYKEQGDFTAAHQQLDQQLLKSNSDAQAYWQKALLKNGLNKAHVDRLITLLEKKNATQAEQALYAYSVASYFDKQNDYERAFSFYNQGALAKKASFIHYLPAQELDELEQIEAAFSTAIKAEHALDSESCPVFIVGMPRTGTTLVEQILASHSQVVGADELSDLAMACQSVLHQVRPNKPYPYWADELSKDAYKAIADSYLTLTSSFQSERYFTDKMPLNFKAIGIILRAFPNAKIIHCKRNPLDTIWGNYRQLFGDGIRFSYDLKHLANYYLRYNKLMNHWLSLYPTHILNVEYESLVDETEPQIRRMLNFLELDFESKCLDFHRTERVVHTISNEQVKQPIFKSGIGRWRHYEFALNEVINILKKEH</sequence>
<dbReference type="Pfam" id="PF13469">
    <property type="entry name" value="Sulfotransfer_3"/>
    <property type="match status" value="1"/>
</dbReference>